<name>A0A9P3Q4U3_9MYCO</name>
<organism evidence="2 3">
    <name type="scientific">Mycobacterium kiyosense</name>
    <dbReference type="NCBI Taxonomy" id="2871094"/>
    <lineage>
        <taxon>Bacteria</taxon>
        <taxon>Bacillati</taxon>
        <taxon>Actinomycetota</taxon>
        <taxon>Actinomycetes</taxon>
        <taxon>Mycobacteriales</taxon>
        <taxon>Mycobacteriaceae</taxon>
        <taxon>Mycobacterium</taxon>
    </lineage>
</organism>
<keyword evidence="3" id="KW-1185">Reference proteome</keyword>
<proteinExistence type="predicted"/>
<protein>
    <submittedName>
        <fullName evidence="2">Uncharacterized protein</fullName>
    </submittedName>
</protein>
<dbReference type="EMBL" id="BRXE01000041">
    <property type="protein sequence ID" value="GLB84124.1"/>
    <property type="molecule type" value="Genomic_DNA"/>
</dbReference>
<dbReference type="Proteomes" id="UP001064782">
    <property type="component" value="Unassembled WGS sequence"/>
</dbReference>
<comment type="caution">
    <text evidence="2">The sequence shown here is derived from an EMBL/GenBank/DDBJ whole genome shotgun (WGS) entry which is preliminary data.</text>
</comment>
<accession>A0A9P3Q4U3</accession>
<dbReference type="GeneID" id="83629628"/>
<sequence length="229" mass="25215">MRTSPQVPPLAEATAGDAGTSVLRELRELARVAPLLAQRQGWDYLRELGNRGRDDQLAALFGRGDAPEQIDGALEGLIVGKLFGIPEAHLANPLLKIEPTWRGKTFDRAGDTGFNRLAPIAQWVMPIIAPGYRGLRRVGKELNGFHFNHHLGTAAVAPFITVRALDYSVAAYRNPSVRTFPIKRTRDEIVELTPGLYLGRALLTMPDGEVRLIAYFALREFSDETSDAS</sequence>
<dbReference type="AlphaFoldDB" id="A0A9P3Q4U3"/>
<evidence type="ECO:0000313" key="3">
    <source>
        <dbReference type="Proteomes" id="UP001064782"/>
    </source>
</evidence>
<evidence type="ECO:0000313" key="2">
    <source>
        <dbReference type="EMBL" id="GLD29696.1"/>
    </source>
</evidence>
<gene>
    <name evidence="2" type="ORF">Mkiyose1413_15790</name>
    <name evidence="1" type="ORF">SRL2020028_33800</name>
</gene>
<dbReference type="Proteomes" id="UP001165663">
    <property type="component" value="Unassembled WGS sequence"/>
</dbReference>
<reference evidence="2" key="1">
    <citation type="submission" date="2022-08" db="EMBL/GenBank/DDBJ databases">
        <title>Mycobacterium kiyosense sp. nov., scotochromogenic slow-glowing species isolated from respiratory specimens.</title>
        <authorList>
            <person name="Fukano H."/>
            <person name="Kazumi Y."/>
            <person name="Sakagami N."/>
            <person name="Ato M."/>
            <person name="Mitarai S."/>
            <person name="Hoshino Y."/>
        </authorList>
    </citation>
    <scope>NUCLEOTIDE SEQUENCE</scope>
    <source>
        <strain evidence="2">1413</strain>
        <strain evidence="1">SRL2020-028</strain>
    </source>
</reference>
<dbReference type="EMBL" id="BRZI01000007">
    <property type="protein sequence ID" value="GLD29696.1"/>
    <property type="molecule type" value="Genomic_DNA"/>
</dbReference>
<evidence type="ECO:0000313" key="1">
    <source>
        <dbReference type="EMBL" id="GLB84124.1"/>
    </source>
</evidence>
<dbReference type="RefSeq" id="WP_236980985.1">
    <property type="nucleotide sequence ID" value="NZ_BRXE01000041.1"/>
</dbReference>